<feature type="binding site" evidence="8">
    <location>
        <position position="250"/>
    </location>
    <ligand>
        <name>shikimate</name>
        <dbReference type="ChEBI" id="CHEBI:36208"/>
    </ligand>
</feature>
<feature type="domain" description="Shikimate dehydrogenase substrate binding N-terminal" evidence="10">
    <location>
        <begin position="11"/>
        <end position="93"/>
    </location>
</feature>
<dbReference type="GO" id="GO:0005829">
    <property type="term" value="C:cytosol"/>
    <property type="evidence" value="ECO:0007669"/>
    <property type="project" value="TreeGrafter"/>
</dbReference>
<evidence type="ECO:0000259" key="11">
    <source>
        <dbReference type="Pfam" id="PF18317"/>
    </source>
</evidence>
<comment type="subunit">
    <text evidence="8">Homodimer.</text>
</comment>
<feature type="binding site" evidence="8">
    <location>
        <position position="106"/>
    </location>
    <ligand>
        <name>shikimate</name>
        <dbReference type="ChEBI" id="CHEBI:36208"/>
    </ligand>
</feature>
<dbReference type="UniPathway" id="UPA00053">
    <property type="reaction ID" value="UER00087"/>
</dbReference>
<keyword evidence="3 8" id="KW-0028">Amino-acid biosynthesis</keyword>
<dbReference type="NCBIfam" id="NF001312">
    <property type="entry name" value="PRK00258.1-4"/>
    <property type="match status" value="1"/>
</dbReference>
<comment type="catalytic activity">
    <reaction evidence="7 8">
        <text>shikimate + NADP(+) = 3-dehydroshikimate + NADPH + H(+)</text>
        <dbReference type="Rhea" id="RHEA:17737"/>
        <dbReference type="ChEBI" id="CHEBI:15378"/>
        <dbReference type="ChEBI" id="CHEBI:16630"/>
        <dbReference type="ChEBI" id="CHEBI:36208"/>
        <dbReference type="ChEBI" id="CHEBI:57783"/>
        <dbReference type="ChEBI" id="CHEBI:58349"/>
        <dbReference type="EC" id="1.1.1.25"/>
    </reaction>
</comment>
<feature type="binding site" evidence="8">
    <location>
        <position position="243"/>
    </location>
    <ligand>
        <name>NADP(+)</name>
        <dbReference type="ChEBI" id="CHEBI:58349"/>
    </ligand>
</feature>
<comment type="function">
    <text evidence="8">Involved in the biosynthesis of the chorismate, which leads to the biosynthesis of aromatic amino acids. Catalyzes the reversible NADPH linked reduction of 3-dehydroshikimate (DHSA) to yield shikimate (SA).</text>
</comment>
<evidence type="ECO:0000313" key="13">
    <source>
        <dbReference type="Proteomes" id="UP000294360"/>
    </source>
</evidence>
<feature type="binding site" evidence="8">
    <location>
        <position position="220"/>
    </location>
    <ligand>
        <name>NADP(+)</name>
        <dbReference type="ChEBI" id="CHEBI:58349"/>
    </ligand>
</feature>
<dbReference type="HAMAP" id="MF_00222">
    <property type="entry name" value="Shikimate_DH_AroE"/>
    <property type="match status" value="1"/>
</dbReference>
<evidence type="ECO:0000256" key="2">
    <source>
        <dbReference type="ARBA" id="ARBA00012962"/>
    </source>
</evidence>
<dbReference type="GO" id="GO:0009423">
    <property type="term" value="P:chorismate biosynthetic process"/>
    <property type="evidence" value="ECO:0007669"/>
    <property type="project" value="UniProtKB-UniRule"/>
</dbReference>
<dbReference type="InterPro" id="IPR046346">
    <property type="entry name" value="Aminoacid_DH-like_N_sf"/>
</dbReference>
<dbReference type="CDD" id="cd01065">
    <property type="entry name" value="NAD_bind_Shikimate_DH"/>
    <property type="match status" value="1"/>
</dbReference>
<accession>A0A4U8Z3H1</accession>
<dbReference type="EMBL" id="LR536450">
    <property type="protein sequence ID" value="VFU09916.1"/>
    <property type="molecule type" value="Genomic_DNA"/>
</dbReference>
<evidence type="ECO:0000256" key="4">
    <source>
        <dbReference type="ARBA" id="ARBA00022857"/>
    </source>
</evidence>
<dbReference type="InterPro" id="IPR022893">
    <property type="entry name" value="Shikimate_DH_fam"/>
</dbReference>
<evidence type="ECO:0000256" key="6">
    <source>
        <dbReference type="ARBA" id="ARBA00023141"/>
    </source>
</evidence>
<dbReference type="GO" id="GO:0050661">
    <property type="term" value="F:NADP binding"/>
    <property type="evidence" value="ECO:0007669"/>
    <property type="project" value="InterPro"/>
</dbReference>
<dbReference type="GO" id="GO:0019632">
    <property type="term" value="P:shikimate metabolic process"/>
    <property type="evidence" value="ECO:0007669"/>
    <property type="project" value="InterPro"/>
</dbReference>
<dbReference type="Proteomes" id="UP000294360">
    <property type="component" value="Chromosome"/>
</dbReference>
<gene>
    <name evidence="8 12" type="primary">aroE</name>
    <name evidence="12" type="ORF">MTUNDRAET4_3029</name>
</gene>
<feature type="binding site" evidence="8">
    <location>
        <begin position="132"/>
        <end position="136"/>
    </location>
    <ligand>
        <name>NADP(+)</name>
        <dbReference type="ChEBI" id="CHEBI:58349"/>
    </ligand>
</feature>
<dbReference type="InterPro" id="IPR011342">
    <property type="entry name" value="Shikimate_DH"/>
</dbReference>
<reference evidence="12 13" key="1">
    <citation type="submission" date="2019-03" db="EMBL/GenBank/DDBJ databases">
        <authorList>
            <person name="Kox A.R. M."/>
        </authorList>
    </citation>
    <scope>NUCLEOTIDE SEQUENCE [LARGE SCALE GENOMIC DNA]</scope>
    <source>
        <strain evidence="12">MTUNDRAET4 annotated genome</strain>
    </source>
</reference>
<evidence type="ECO:0000256" key="3">
    <source>
        <dbReference type="ARBA" id="ARBA00022605"/>
    </source>
</evidence>
<evidence type="ECO:0000256" key="5">
    <source>
        <dbReference type="ARBA" id="ARBA00023002"/>
    </source>
</evidence>
<evidence type="ECO:0000256" key="8">
    <source>
        <dbReference type="HAMAP-Rule" id="MF_00222"/>
    </source>
</evidence>
<dbReference type="Pfam" id="PF18317">
    <property type="entry name" value="SDH_C"/>
    <property type="match status" value="1"/>
</dbReference>
<name>A0A4U8Z3H1_METTU</name>
<dbReference type="NCBIfam" id="TIGR00507">
    <property type="entry name" value="aroE"/>
    <property type="match status" value="1"/>
</dbReference>
<comment type="caution">
    <text evidence="8">Lacks conserved residue(s) required for the propagation of feature annotation.</text>
</comment>
<keyword evidence="6 8" id="KW-0057">Aromatic amino acid biosynthesis</keyword>
<feature type="binding site" evidence="8">
    <location>
        <position position="66"/>
    </location>
    <ligand>
        <name>shikimate</name>
        <dbReference type="ChEBI" id="CHEBI:36208"/>
    </ligand>
</feature>
<dbReference type="GO" id="GO:0008652">
    <property type="term" value="P:amino acid biosynthetic process"/>
    <property type="evidence" value="ECO:0007669"/>
    <property type="project" value="UniProtKB-KW"/>
</dbReference>
<keyword evidence="4 8" id="KW-0521">NADP</keyword>
<feature type="binding site" evidence="8">
    <location>
        <begin position="19"/>
        <end position="21"/>
    </location>
    <ligand>
        <name>shikimate</name>
        <dbReference type="ChEBI" id="CHEBI:36208"/>
    </ligand>
</feature>
<evidence type="ECO:0000259" key="9">
    <source>
        <dbReference type="Pfam" id="PF01488"/>
    </source>
</evidence>
<sequence>MSIDLKPKAFVVGWPIAHSRSPIIHGFWLKQFGIQGSYEAIAVAPPDFSDFMRDLPVNGFVGGNVTLPHKQKAFERVDRATATAAKLEAVNTLWLQDGALYGDNTDVEGFLAALDQDAPGWDAASGDAVVLGAGGAARAVVYGLLRRSRRVILANRTRERAEALATHFSAGVEVVDWARLPSSLEGAGLLVNTTSLGMKGQPPLEIELGGLPGDAVVNDIVYFPLETALIRRAQARGLRTVSGIGMLLHQAAPGFERWFGTRPGVTADLRRLVEADVLKSI</sequence>
<dbReference type="Gene3D" id="3.40.50.720">
    <property type="entry name" value="NAD(P)-binding Rossmann-like Domain"/>
    <property type="match status" value="1"/>
</dbReference>
<dbReference type="Pfam" id="PF08501">
    <property type="entry name" value="Shikimate_dh_N"/>
    <property type="match status" value="1"/>
</dbReference>
<evidence type="ECO:0000256" key="1">
    <source>
        <dbReference type="ARBA" id="ARBA00004871"/>
    </source>
</evidence>
<dbReference type="AlphaFoldDB" id="A0A4U8Z3H1"/>
<feature type="domain" description="SDH C-terminal" evidence="11">
    <location>
        <begin position="243"/>
        <end position="266"/>
    </location>
</feature>
<feature type="binding site" evidence="8">
    <location>
        <begin position="155"/>
        <end position="160"/>
    </location>
    <ligand>
        <name>NADP(+)</name>
        <dbReference type="ChEBI" id="CHEBI:58349"/>
    </ligand>
</feature>
<dbReference type="SUPFAM" id="SSF51735">
    <property type="entry name" value="NAD(P)-binding Rossmann-fold domains"/>
    <property type="match status" value="1"/>
</dbReference>
<keyword evidence="5 8" id="KW-0560">Oxidoreductase</keyword>
<dbReference type="EC" id="1.1.1.25" evidence="2 8"/>
<dbReference type="PANTHER" id="PTHR21089:SF1">
    <property type="entry name" value="BIFUNCTIONAL 3-DEHYDROQUINATE DEHYDRATASE_SHIKIMATE DEHYDROGENASE, CHLOROPLASTIC"/>
    <property type="match status" value="1"/>
</dbReference>
<feature type="domain" description="Quinate/shikimate 5-dehydrogenase/glutamyl-tRNA reductase" evidence="9">
    <location>
        <begin position="125"/>
        <end position="195"/>
    </location>
</feature>
<dbReference type="Gene3D" id="3.40.50.10860">
    <property type="entry name" value="Leucine Dehydrogenase, chain A, domain 1"/>
    <property type="match status" value="1"/>
</dbReference>
<evidence type="ECO:0000256" key="7">
    <source>
        <dbReference type="ARBA" id="ARBA00049442"/>
    </source>
</evidence>
<dbReference type="KEGG" id="mtun:MTUNDRAET4_3029"/>
<dbReference type="RefSeq" id="WP_134490459.1">
    <property type="nucleotide sequence ID" value="NZ_CP139089.1"/>
</dbReference>
<feature type="active site" description="Proton acceptor" evidence="8">
    <location>
        <position position="70"/>
    </location>
</feature>
<dbReference type="InterPro" id="IPR036291">
    <property type="entry name" value="NAD(P)-bd_dom_sf"/>
</dbReference>
<dbReference type="GO" id="GO:0009073">
    <property type="term" value="P:aromatic amino acid family biosynthetic process"/>
    <property type="evidence" value="ECO:0007669"/>
    <property type="project" value="UniProtKB-KW"/>
</dbReference>
<comment type="similarity">
    <text evidence="8">Belongs to the shikimate dehydrogenase family.</text>
</comment>
<dbReference type="Pfam" id="PF01488">
    <property type="entry name" value="Shikimate_DH"/>
    <property type="match status" value="1"/>
</dbReference>
<comment type="pathway">
    <text evidence="1 8">Metabolic intermediate biosynthesis; chorismate biosynthesis; chorismate from D-erythrose 4-phosphate and phosphoenolpyruvate: step 4/7.</text>
</comment>
<dbReference type="PANTHER" id="PTHR21089">
    <property type="entry name" value="SHIKIMATE DEHYDROGENASE"/>
    <property type="match status" value="1"/>
</dbReference>
<organism evidence="12 13">
    <name type="scientific">Methylocella tundrae</name>
    <dbReference type="NCBI Taxonomy" id="227605"/>
    <lineage>
        <taxon>Bacteria</taxon>
        <taxon>Pseudomonadati</taxon>
        <taxon>Pseudomonadota</taxon>
        <taxon>Alphaproteobacteria</taxon>
        <taxon>Hyphomicrobiales</taxon>
        <taxon>Beijerinckiaceae</taxon>
        <taxon>Methylocella</taxon>
    </lineage>
</organism>
<dbReference type="SUPFAM" id="SSF53223">
    <property type="entry name" value="Aminoacid dehydrogenase-like, N-terminal domain"/>
    <property type="match status" value="1"/>
</dbReference>
<dbReference type="InterPro" id="IPR041121">
    <property type="entry name" value="SDH_C"/>
</dbReference>
<dbReference type="InterPro" id="IPR006151">
    <property type="entry name" value="Shikm_DH/Glu-tRNA_Rdtase"/>
</dbReference>
<protein>
    <recommendedName>
        <fullName evidence="2 8">Shikimate dehydrogenase (NADP(+))</fullName>
        <shortName evidence="8">SDH</shortName>
        <ecNumber evidence="2 8">1.1.1.25</ecNumber>
    </recommendedName>
</protein>
<feature type="binding site" evidence="8">
    <location>
        <position position="91"/>
    </location>
    <ligand>
        <name>shikimate</name>
        <dbReference type="ChEBI" id="CHEBI:36208"/>
    </ligand>
</feature>
<proteinExistence type="inferred from homology"/>
<evidence type="ECO:0000259" key="10">
    <source>
        <dbReference type="Pfam" id="PF08501"/>
    </source>
</evidence>
<dbReference type="InterPro" id="IPR013708">
    <property type="entry name" value="Shikimate_DH-bd_N"/>
</dbReference>
<dbReference type="GO" id="GO:0004764">
    <property type="term" value="F:shikimate 3-dehydrogenase (NADP+) activity"/>
    <property type="evidence" value="ECO:0007669"/>
    <property type="project" value="UniProtKB-UniRule"/>
</dbReference>
<feature type="binding site" evidence="8">
    <location>
        <position position="222"/>
    </location>
    <ligand>
        <name>shikimate</name>
        <dbReference type="ChEBI" id="CHEBI:36208"/>
    </ligand>
</feature>
<dbReference type="OrthoDB" id="9792692at2"/>
<evidence type="ECO:0000313" key="12">
    <source>
        <dbReference type="EMBL" id="VFU09916.1"/>
    </source>
</evidence>